<keyword evidence="7" id="KW-1185">Reference proteome</keyword>
<feature type="transmembrane region" description="Helical" evidence="4">
    <location>
        <begin position="36"/>
        <end position="56"/>
    </location>
</feature>
<evidence type="ECO:0000256" key="4">
    <source>
        <dbReference type="RuleBase" id="RU362042"/>
    </source>
</evidence>
<sequence>MIITWLVVLNLIYIIGGYRLLKLLSKIKKPLIKKTIRCFFFFYLVFYLLITFRLLLVDIYKIPSSSMENELFTSDIIVVNKLKYGPRLPRSPFDIPLINIICNISQIAKDRKKEYWWPYKRLSGTSLIQQGDMMVFNSTWKKDFILVKRCMGLPGDTLTIKQSTVFVNGKISKESPTVKKEYSFIFKDENVDLKKLTDSLQLDLNFNSTAFVKGFLTKQQLDNLTKGDLIQFVQDTIINKRKTKTFDRTKILSWTIDNMGPFVVPKKGMTIELSLINFFKYRRAINSCEGVTIKRVEGTCYINDKIATQYTFTKDYYFLMGDNRSKSADSRAWGFVPQDNIIGKVDYVLFSNYGGSFNWDRFLKSVN</sequence>
<dbReference type="InterPro" id="IPR036286">
    <property type="entry name" value="LexA/Signal_pep-like_sf"/>
</dbReference>
<keyword evidence="4" id="KW-0472">Membrane</keyword>
<dbReference type="GO" id="GO:0009003">
    <property type="term" value="F:signal peptidase activity"/>
    <property type="evidence" value="ECO:0007669"/>
    <property type="project" value="UniProtKB-EC"/>
</dbReference>
<dbReference type="SUPFAM" id="SSF51306">
    <property type="entry name" value="LexA/Signal peptidase"/>
    <property type="match status" value="1"/>
</dbReference>
<feature type="transmembrane region" description="Helical" evidence="4">
    <location>
        <begin position="6"/>
        <end position="24"/>
    </location>
</feature>
<dbReference type="PANTHER" id="PTHR43390:SF1">
    <property type="entry name" value="CHLOROPLAST PROCESSING PEPTIDASE"/>
    <property type="match status" value="1"/>
</dbReference>
<accession>A0A562YBA3</accession>
<evidence type="ECO:0000259" key="5">
    <source>
        <dbReference type="Pfam" id="PF10502"/>
    </source>
</evidence>
<dbReference type="EC" id="3.4.21.89" evidence="4"/>
<reference evidence="6 7" key="1">
    <citation type="submission" date="2019-07" db="EMBL/GenBank/DDBJ databases">
        <title>Seonamhaeicola sp. W255 draft genome.</title>
        <authorList>
            <person name="Zhang X.-Y."/>
            <person name="Zhang R."/>
            <person name="Zhong Y.-L."/>
            <person name="Du Z.-J."/>
        </authorList>
    </citation>
    <scope>NUCLEOTIDE SEQUENCE [LARGE SCALE GENOMIC DNA]</scope>
    <source>
        <strain evidence="6 7">W255</strain>
    </source>
</reference>
<comment type="subcellular location">
    <subcellularLocation>
        <location evidence="4">Membrane</location>
        <topology evidence="4">Single-pass type II membrane protein</topology>
    </subcellularLocation>
</comment>
<keyword evidence="4" id="KW-0645">Protease</keyword>
<dbReference type="InterPro" id="IPR019533">
    <property type="entry name" value="Peptidase_S26"/>
</dbReference>
<dbReference type="NCBIfam" id="TIGR02227">
    <property type="entry name" value="sigpep_I_bact"/>
    <property type="match status" value="1"/>
</dbReference>
<comment type="caution">
    <text evidence="4">Lacks conserved residue(s) required for the propagation of feature annotation.</text>
</comment>
<evidence type="ECO:0000256" key="1">
    <source>
        <dbReference type="ARBA" id="ARBA00009370"/>
    </source>
</evidence>
<gene>
    <name evidence="6" type="primary">lepB</name>
    <name evidence="6" type="ORF">E1J38_013155</name>
</gene>
<dbReference type="AlphaFoldDB" id="A0A562YBA3"/>
<dbReference type="GO" id="GO:0006465">
    <property type="term" value="P:signal peptide processing"/>
    <property type="evidence" value="ECO:0007669"/>
    <property type="project" value="InterPro"/>
</dbReference>
<feature type="domain" description="Peptidase S26" evidence="5">
    <location>
        <begin position="39"/>
        <end position="184"/>
    </location>
</feature>
<organism evidence="6 7">
    <name type="scientific">Seonamhaeicola sediminis</name>
    <dbReference type="NCBI Taxonomy" id="2528206"/>
    <lineage>
        <taxon>Bacteria</taxon>
        <taxon>Pseudomonadati</taxon>
        <taxon>Bacteroidota</taxon>
        <taxon>Flavobacteriia</taxon>
        <taxon>Flavobacteriales</taxon>
        <taxon>Flavobacteriaceae</taxon>
    </lineage>
</organism>
<feature type="active site" evidence="3">
    <location>
        <position position="66"/>
    </location>
</feature>
<keyword evidence="4 6" id="KW-0378">Hydrolase</keyword>
<dbReference type="Pfam" id="PF10502">
    <property type="entry name" value="Peptidase_S26"/>
    <property type="match status" value="2"/>
</dbReference>
<keyword evidence="4" id="KW-0812">Transmembrane</keyword>
<comment type="caution">
    <text evidence="6">The sequence shown here is derived from an EMBL/GenBank/DDBJ whole genome shotgun (WGS) entry which is preliminary data.</text>
</comment>
<evidence type="ECO:0000256" key="2">
    <source>
        <dbReference type="ARBA" id="ARBA00019232"/>
    </source>
</evidence>
<dbReference type="EMBL" id="SMZJ02000010">
    <property type="protein sequence ID" value="TWO31572.1"/>
    <property type="molecule type" value="Genomic_DNA"/>
</dbReference>
<dbReference type="PRINTS" id="PR00727">
    <property type="entry name" value="LEADERPTASE"/>
</dbReference>
<dbReference type="InterPro" id="IPR000223">
    <property type="entry name" value="Pept_S26A_signal_pept_1"/>
</dbReference>
<dbReference type="GO" id="GO:0016020">
    <property type="term" value="C:membrane"/>
    <property type="evidence" value="ECO:0007669"/>
    <property type="project" value="UniProtKB-SubCell"/>
</dbReference>
<keyword evidence="4" id="KW-1133">Transmembrane helix</keyword>
<feature type="domain" description="Peptidase S26" evidence="5">
    <location>
        <begin position="310"/>
        <end position="349"/>
    </location>
</feature>
<dbReference type="OrthoDB" id="9802919at2"/>
<feature type="active site" evidence="3">
    <location>
        <position position="148"/>
    </location>
</feature>
<evidence type="ECO:0000313" key="7">
    <source>
        <dbReference type="Proteomes" id="UP000295814"/>
    </source>
</evidence>
<dbReference type="Proteomes" id="UP000295814">
    <property type="component" value="Unassembled WGS sequence"/>
</dbReference>
<name>A0A562YBA3_9FLAO</name>
<comment type="similarity">
    <text evidence="1 4">Belongs to the peptidase S26 family.</text>
</comment>
<dbReference type="CDD" id="cd06530">
    <property type="entry name" value="S26_SPase_I"/>
    <property type="match status" value="2"/>
</dbReference>
<dbReference type="RefSeq" id="WP_133357298.1">
    <property type="nucleotide sequence ID" value="NZ_SMZJ02000010.1"/>
</dbReference>
<proteinExistence type="inferred from homology"/>
<evidence type="ECO:0000256" key="3">
    <source>
        <dbReference type="PIRSR" id="PIRSR600223-1"/>
    </source>
</evidence>
<evidence type="ECO:0000313" key="6">
    <source>
        <dbReference type="EMBL" id="TWO31572.1"/>
    </source>
</evidence>
<dbReference type="Gene3D" id="2.10.109.10">
    <property type="entry name" value="Umud Fragment, subunit A"/>
    <property type="match status" value="2"/>
</dbReference>
<comment type="catalytic activity">
    <reaction evidence="4">
        <text>Cleavage of hydrophobic, N-terminal signal or leader sequences from secreted and periplasmic proteins.</text>
        <dbReference type="EC" id="3.4.21.89"/>
    </reaction>
</comment>
<dbReference type="GO" id="GO:0004252">
    <property type="term" value="F:serine-type endopeptidase activity"/>
    <property type="evidence" value="ECO:0007669"/>
    <property type="project" value="InterPro"/>
</dbReference>
<dbReference type="PANTHER" id="PTHR43390">
    <property type="entry name" value="SIGNAL PEPTIDASE I"/>
    <property type="match status" value="1"/>
</dbReference>
<protein>
    <recommendedName>
        <fullName evidence="2 4">Signal peptidase I</fullName>
        <ecNumber evidence="4">3.4.21.89</ecNumber>
    </recommendedName>
</protein>